<dbReference type="EMBL" id="JAVRHV010000001">
    <property type="protein sequence ID" value="MDT0552175.1"/>
    <property type="molecule type" value="Genomic_DNA"/>
</dbReference>
<dbReference type="Pfam" id="PF09423">
    <property type="entry name" value="PhoD"/>
    <property type="match status" value="1"/>
</dbReference>
<protein>
    <submittedName>
        <fullName evidence="2">Alkaline phosphatase D family protein</fullName>
        <ecNumber evidence="2">3.1.3.1</ecNumber>
    </submittedName>
</protein>
<dbReference type="PANTHER" id="PTHR33987">
    <property type="entry name" value="CALCINEURIN-LIKE METALLO-PHOSPHOESTERASE SUPERFAMILY PROTEIN"/>
    <property type="match status" value="1"/>
</dbReference>
<reference evidence="2 3" key="1">
    <citation type="submission" date="2023-09" db="EMBL/GenBank/DDBJ databases">
        <authorList>
            <person name="Rey-Velasco X."/>
        </authorList>
    </citation>
    <scope>NUCLEOTIDE SEQUENCE [LARGE SCALE GENOMIC DNA]</scope>
    <source>
        <strain evidence="2 3">P050</strain>
    </source>
</reference>
<organism evidence="2 3">
    <name type="scientific">Urechidicola vernalis</name>
    <dbReference type="NCBI Taxonomy" id="3075600"/>
    <lineage>
        <taxon>Bacteria</taxon>
        <taxon>Pseudomonadati</taxon>
        <taxon>Bacteroidota</taxon>
        <taxon>Flavobacteriia</taxon>
        <taxon>Flavobacteriales</taxon>
        <taxon>Flavobacteriaceae</taxon>
        <taxon>Urechidicola</taxon>
    </lineage>
</organism>
<feature type="domain" description="PhoD-like phosphatase metallophosphatase" evidence="1">
    <location>
        <begin position="42"/>
        <end position="273"/>
    </location>
</feature>
<name>A0ABU2Y4H5_9FLAO</name>
<dbReference type="RefSeq" id="WP_311592012.1">
    <property type="nucleotide sequence ID" value="NZ_JAVRHV010000001.1"/>
</dbReference>
<dbReference type="Gene3D" id="3.60.21.70">
    <property type="entry name" value="PhoD-like phosphatase"/>
    <property type="match status" value="1"/>
</dbReference>
<keyword evidence="3" id="KW-1185">Reference proteome</keyword>
<dbReference type="InterPro" id="IPR038607">
    <property type="entry name" value="PhoD-like_sf"/>
</dbReference>
<evidence type="ECO:0000313" key="3">
    <source>
        <dbReference type="Proteomes" id="UP001252186"/>
    </source>
</evidence>
<dbReference type="PANTHER" id="PTHR33987:SF1">
    <property type="entry name" value="CALCINEURIN-LIKE METALLO-PHOSPHOESTERASE SUPERFAMILY PROTEIN"/>
    <property type="match status" value="1"/>
</dbReference>
<dbReference type="Proteomes" id="UP001252186">
    <property type="component" value="Unassembled WGS sequence"/>
</dbReference>
<keyword evidence="2" id="KW-0378">Hydrolase</keyword>
<dbReference type="CDD" id="cd07389">
    <property type="entry name" value="MPP_PhoD"/>
    <property type="match status" value="1"/>
</dbReference>
<dbReference type="PROSITE" id="PS51257">
    <property type="entry name" value="PROKAR_LIPOPROTEIN"/>
    <property type="match status" value="1"/>
</dbReference>
<evidence type="ECO:0000259" key="1">
    <source>
        <dbReference type="Pfam" id="PF09423"/>
    </source>
</evidence>
<sequence>MKSFKILFLTLLIGVACKNKGQKSINTNVEEAFKSDFTIAFGSCNNQNEENYFWKEILKSNPHVWLWGGDIIYSDTYEMAILKENYAIQKEDKIYADFISKVEVMGTWDDHDYGINDGGTEYPKKAESQQLFLDFLDTPENSPRRQRPGVYHSKTFVVGKNAVKVFILDTRYFRTSLTNNDDGTYKRYKPNTYGEGTILGAAQWEWLEKELKNSNANFNVILSSIQVLSGEHGWETWGNMPHEVDKLTDLLKSSKAKNTILLSGDRHISDFSKKSIEGLSYPLIDFTSSGLTHSATNNLGEDNKYRVEKLVNQQSFGILKFNFESNTVLMEMRGNKNELQQSIKEQY</sequence>
<gene>
    <name evidence="2" type="ORF">RM519_02845</name>
</gene>
<comment type="caution">
    <text evidence="2">The sequence shown here is derived from an EMBL/GenBank/DDBJ whole genome shotgun (WGS) entry which is preliminary data.</text>
</comment>
<evidence type="ECO:0000313" key="2">
    <source>
        <dbReference type="EMBL" id="MDT0552175.1"/>
    </source>
</evidence>
<dbReference type="EC" id="3.1.3.1" evidence="2"/>
<dbReference type="InterPro" id="IPR029052">
    <property type="entry name" value="Metallo-depent_PP-like"/>
</dbReference>
<dbReference type="SUPFAM" id="SSF56300">
    <property type="entry name" value="Metallo-dependent phosphatases"/>
    <property type="match status" value="1"/>
</dbReference>
<dbReference type="GO" id="GO:0004035">
    <property type="term" value="F:alkaline phosphatase activity"/>
    <property type="evidence" value="ECO:0007669"/>
    <property type="project" value="UniProtKB-EC"/>
</dbReference>
<proteinExistence type="predicted"/>
<dbReference type="InterPro" id="IPR018946">
    <property type="entry name" value="PhoD-like_MPP"/>
</dbReference>
<accession>A0ABU2Y4H5</accession>